<evidence type="ECO:0000313" key="1">
    <source>
        <dbReference type="EMBL" id="MCI52155.1"/>
    </source>
</evidence>
<dbReference type="EMBL" id="LXQA010442993">
    <property type="protein sequence ID" value="MCI52155.1"/>
    <property type="molecule type" value="Genomic_DNA"/>
</dbReference>
<sequence length="43" mass="4511">MFWGLACGRRRPPCARRNAGTSLVVLQLGAAPCMDWPAPGAGV</sequence>
<protein>
    <submittedName>
        <fullName evidence="1">Uncharacterized protein</fullName>
    </submittedName>
</protein>
<accession>A0A392SVR9</accession>
<feature type="non-terminal residue" evidence="1">
    <location>
        <position position="43"/>
    </location>
</feature>
<proteinExistence type="predicted"/>
<evidence type="ECO:0000313" key="2">
    <source>
        <dbReference type="Proteomes" id="UP000265520"/>
    </source>
</evidence>
<dbReference type="Proteomes" id="UP000265520">
    <property type="component" value="Unassembled WGS sequence"/>
</dbReference>
<dbReference type="AlphaFoldDB" id="A0A392SVR9"/>
<reference evidence="1 2" key="1">
    <citation type="journal article" date="2018" name="Front. Plant Sci.">
        <title>Red Clover (Trifolium pratense) and Zigzag Clover (T. medium) - A Picture of Genomic Similarities and Differences.</title>
        <authorList>
            <person name="Dluhosova J."/>
            <person name="Istvanek J."/>
            <person name="Nedelnik J."/>
            <person name="Repkova J."/>
        </authorList>
    </citation>
    <scope>NUCLEOTIDE SEQUENCE [LARGE SCALE GENOMIC DNA]</scope>
    <source>
        <strain evidence="2">cv. 10/8</strain>
        <tissue evidence="1">Leaf</tissue>
    </source>
</reference>
<keyword evidence="2" id="KW-1185">Reference proteome</keyword>
<comment type="caution">
    <text evidence="1">The sequence shown here is derived from an EMBL/GenBank/DDBJ whole genome shotgun (WGS) entry which is preliminary data.</text>
</comment>
<organism evidence="1 2">
    <name type="scientific">Trifolium medium</name>
    <dbReference type="NCBI Taxonomy" id="97028"/>
    <lineage>
        <taxon>Eukaryota</taxon>
        <taxon>Viridiplantae</taxon>
        <taxon>Streptophyta</taxon>
        <taxon>Embryophyta</taxon>
        <taxon>Tracheophyta</taxon>
        <taxon>Spermatophyta</taxon>
        <taxon>Magnoliopsida</taxon>
        <taxon>eudicotyledons</taxon>
        <taxon>Gunneridae</taxon>
        <taxon>Pentapetalae</taxon>
        <taxon>rosids</taxon>
        <taxon>fabids</taxon>
        <taxon>Fabales</taxon>
        <taxon>Fabaceae</taxon>
        <taxon>Papilionoideae</taxon>
        <taxon>50 kb inversion clade</taxon>
        <taxon>NPAAA clade</taxon>
        <taxon>Hologalegina</taxon>
        <taxon>IRL clade</taxon>
        <taxon>Trifolieae</taxon>
        <taxon>Trifolium</taxon>
    </lineage>
</organism>
<name>A0A392SVR9_9FABA</name>